<dbReference type="InterPro" id="IPR059052">
    <property type="entry name" value="HH_YbhG-like"/>
</dbReference>
<keyword evidence="2" id="KW-0175">Coiled coil</keyword>
<feature type="region of interest" description="Disordered" evidence="3">
    <location>
        <begin position="1"/>
        <end position="32"/>
    </location>
</feature>
<dbReference type="Gene3D" id="1.10.287.470">
    <property type="entry name" value="Helix hairpin bin"/>
    <property type="match status" value="1"/>
</dbReference>
<dbReference type="InterPro" id="IPR006143">
    <property type="entry name" value="RND_pump_MFP"/>
</dbReference>
<dbReference type="PANTHER" id="PTHR30469">
    <property type="entry name" value="MULTIDRUG RESISTANCE PROTEIN MDTA"/>
    <property type="match status" value="1"/>
</dbReference>
<organism evidence="6 7">
    <name type="scientific">Nodularia spumigena CENA596</name>
    <dbReference type="NCBI Taxonomy" id="1819295"/>
    <lineage>
        <taxon>Bacteria</taxon>
        <taxon>Bacillati</taxon>
        <taxon>Cyanobacteriota</taxon>
        <taxon>Cyanophyceae</taxon>
        <taxon>Nostocales</taxon>
        <taxon>Nodulariaceae</taxon>
        <taxon>Nodularia</taxon>
    </lineage>
</organism>
<dbReference type="Gene3D" id="2.40.50.100">
    <property type="match status" value="2"/>
</dbReference>
<reference evidence="6 7" key="1">
    <citation type="submission" date="2016-04" db="EMBL/GenBank/DDBJ databases">
        <title>Draft Genome Assembly of the Bloom-forming Cyanobacterium Nodularia spumigena Strain CENA596 in Shrimp Production Ponds.</title>
        <authorList>
            <person name="Popin R.V."/>
            <person name="Rigonato J."/>
            <person name="Abreu V.A."/>
            <person name="Andreote A.P."/>
            <person name="Silveira S.B."/>
            <person name="Odebrecht C."/>
            <person name="Fiore M.F."/>
        </authorList>
    </citation>
    <scope>NUCLEOTIDE SEQUENCE [LARGE SCALE GENOMIC DNA]</scope>
    <source>
        <strain evidence="6 7">CENA596</strain>
    </source>
</reference>
<dbReference type="PANTHER" id="PTHR30469:SF39">
    <property type="entry name" value="SLL0180 PROTEIN"/>
    <property type="match status" value="1"/>
</dbReference>
<comment type="caution">
    <text evidence="6">The sequence shown here is derived from an EMBL/GenBank/DDBJ whole genome shotgun (WGS) entry which is preliminary data.</text>
</comment>
<keyword evidence="4" id="KW-1133">Transmembrane helix</keyword>
<feature type="compositionally biased region" description="Polar residues" evidence="3">
    <location>
        <begin position="1"/>
        <end position="13"/>
    </location>
</feature>
<feature type="compositionally biased region" description="Polar residues" evidence="3">
    <location>
        <begin position="20"/>
        <end position="32"/>
    </location>
</feature>
<dbReference type="Gene3D" id="2.40.420.20">
    <property type="match status" value="1"/>
</dbReference>
<accession>A0A166IYA8</accession>
<dbReference type="AlphaFoldDB" id="A0A166IYA8"/>
<comment type="similarity">
    <text evidence="1">Belongs to the membrane fusion protein (MFP) (TC 8.A.1) family.</text>
</comment>
<evidence type="ECO:0000259" key="5">
    <source>
        <dbReference type="Pfam" id="PF25881"/>
    </source>
</evidence>
<dbReference type="Proteomes" id="UP000076555">
    <property type="component" value="Unassembled WGS sequence"/>
</dbReference>
<evidence type="ECO:0000256" key="3">
    <source>
        <dbReference type="SAM" id="MobiDB-lite"/>
    </source>
</evidence>
<evidence type="ECO:0000256" key="2">
    <source>
        <dbReference type="SAM" id="Coils"/>
    </source>
</evidence>
<feature type="domain" description="YbhG-like alpha-helical hairpin" evidence="5">
    <location>
        <begin position="143"/>
        <end position="194"/>
    </location>
</feature>
<dbReference type="SUPFAM" id="SSF111369">
    <property type="entry name" value="HlyD-like secretion proteins"/>
    <property type="match status" value="2"/>
</dbReference>
<gene>
    <name evidence="6" type="ORF">A2T98_14975</name>
</gene>
<protein>
    <submittedName>
        <fullName evidence="6">Efflux transporter periplasmic adaptor subunit</fullName>
    </submittedName>
</protein>
<dbReference type="NCBIfam" id="TIGR01730">
    <property type="entry name" value="RND_mfp"/>
    <property type="match status" value="1"/>
</dbReference>
<dbReference type="OrthoDB" id="5379451at2"/>
<feature type="domain" description="YbhG-like alpha-helical hairpin" evidence="5">
    <location>
        <begin position="196"/>
        <end position="280"/>
    </location>
</feature>
<evidence type="ECO:0000313" key="7">
    <source>
        <dbReference type="Proteomes" id="UP000076555"/>
    </source>
</evidence>
<keyword evidence="4" id="KW-0812">Transmembrane</keyword>
<evidence type="ECO:0000313" key="6">
    <source>
        <dbReference type="EMBL" id="KZL49008.1"/>
    </source>
</evidence>
<feature type="transmembrane region" description="Helical" evidence="4">
    <location>
        <begin position="40"/>
        <end position="61"/>
    </location>
</feature>
<evidence type="ECO:0000256" key="1">
    <source>
        <dbReference type="ARBA" id="ARBA00009477"/>
    </source>
</evidence>
<dbReference type="GO" id="GO:0015562">
    <property type="term" value="F:efflux transmembrane transporter activity"/>
    <property type="evidence" value="ECO:0007669"/>
    <property type="project" value="TreeGrafter"/>
</dbReference>
<dbReference type="PRINTS" id="PR01490">
    <property type="entry name" value="RTXTOXIND"/>
</dbReference>
<name>A0A166IYA8_NODSP</name>
<proteinExistence type="inferred from homology"/>
<dbReference type="GO" id="GO:1990281">
    <property type="term" value="C:efflux pump complex"/>
    <property type="evidence" value="ECO:0007669"/>
    <property type="project" value="TreeGrafter"/>
</dbReference>
<dbReference type="Gene3D" id="2.40.30.170">
    <property type="match status" value="1"/>
</dbReference>
<feature type="coiled-coil region" evidence="2">
    <location>
        <begin position="143"/>
        <end position="318"/>
    </location>
</feature>
<keyword evidence="4" id="KW-0472">Membrane</keyword>
<dbReference type="Pfam" id="PF25881">
    <property type="entry name" value="HH_YBHG"/>
    <property type="match status" value="2"/>
</dbReference>
<sequence>MHNSESLESQVSAETEKNAVTDSNQIEQQKQTFKPSQKRSWALILGIVLLIAGGGFGWRWWQNSFAGNAPPGDRAAAGQPMGIPVKLATVETKTIEDSSVIGGFLEDPGSVALKPEIDGRISQILFKEGDRVQKGQVIIRLQSDDTQARLRQAQATLDRTQARLAELKAGTRPEEIAQAKARLVQAETRLKNAQGGARPEEIAQAEAQIEVAKSDLELAQSRGQRYQQLRTDGAVSQDELEGYLKEQRSAEARLQEAQRRLDQLRKSRSSDIDELAAAVELEKQNLRQLENGSRPEEIAQARSQVMEAAAQVQVAQVQKQYTNVVAPLTGILGDIPVKVGDFVSQGDELTTLTKNDTLELNLSIPFSEVERLRVGLPVKVLDAEGKPAVTGKVSFISPNISVNTQNILAKATFTNARNQILNRLNVQARVIWDERPGILIPTEAISRMGGQTFVFVAQAPTESKPGMPNLVAQQKPVKLGAIQGNEYQVLEGLEAGDKIVVAGILNLTNGAPIMPAPEKKGQ</sequence>
<dbReference type="EMBL" id="LWAJ01000213">
    <property type="protein sequence ID" value="KZL49008.1"/>
    <property type="molecule type" value="Genomic_DNA"/>
</dbReference>
<dbReference type="RefSeq" id="WP_063873459.1">
    <property type="nucleotide sequence ID" value="NZ_CAWMRI010000213.1"/>
</dbReference>
<evidence type="ECO:0000256" key="4">
    <source>
        <dbReference type="SAM" id="Phobius"/>
    </source>
</evidence>